<name>A0A381NP27_9ZZZZ</name>
<gene>
    <name evidence="1" type="ORF">METZ01_LOCUS8738</name>
</gene>
<dbReference type="AlphaFoldDB" id="A0A381NP27"/>
<organism evidence="1">
    <name type="scientific">marine metagenome</name>
    <dbReference type="NCBI Taxonomy" id="408172"/>
    <lineage>
        <taxon>unclassified sequences</taxon>
        <taxon>metagenomes</taxon>
        <taxon>ecological metagenomes</taxon>
    </lineage>
</organism>
<dbReference type="EMBL" id="UINC01000466">
    <property type="protein sequence ID" value="SUZ55884.1"/>
    <property type="molecule type" value="Genomic_DNA"/>
</dbReference>
<evidence type="ECO:0000313" key="1">
    <source>
        <dbReference type="EMBL" id="SUZ55884.1"/>
    </source>
</evidence>
<proteinExistence type="predicted"/>
<accession>A0A381NP27</accession>
<sequence length="24" mass="2620">MGGTLAVADILTRVFMRDVIVNID</sequence>
<protein>
    <submittedName>
        <fullName evidence="1">Uncharacterized protein</fullName>
    </submittedName>
</protein>
<reference evidence="1" key="1">
    <citation type="submission" date="2018-05" db="EMBL/GenBank/DDBJ databases">
        <authorList>
            <person name="Lanie J.A."/>
            <person name="Ng W.-L."/>
            <person name="Kazmierczak K.M."/>
            <person name="Andrzejewski T.M."/>
            <person name="Davidsen T.M."/>
            <person name="Wayne K.J."/>
            <person name="Tettelin H."/>
            <person name="Glass J.I."/>
            <person name="Rusch D."/>
            <person name="Podicherti R."/>
            <person name="Tsui H.-C.T."/>
            <person name="Winkler M.E."/>
        </authorList>
    </citation>
    <scope>NUCLEOTIDE SEQUENCE</scope>
</reference>